<reference evidence="1 2" key="1">
    <citation type="journal article" date="2022" name="Hortic Res">
        <title>A haplotype resolved chromosomal level avocado genome allows analysis of novel avocado genes.</title>
        <authorList>
            <person name="Nath O."/>
            <person name="Fletcher S.J."/>
            <person name="Hayward A."/>
            <person name="Shaw L.M."/>
            <person name="Masouleh A.K."/>
            <person name="Furtado A."/>
            <person name="Henry R.J."/>
            <person name="Mitter N."/>
        </authorList>
    </citation>
    <scope>NUCLEOTIDE SEQUENCE [LARGE SCALE GENOMIC DNA]</scope>
    <source>
        <strain evidence="2">cv. Hass</strain>
    </source>
</reference>
<gene>
    <name evidence="1" type="ORF">MRB53_003315</name>
</gene>
<keyword evidence="2" id="KW-1185">Reference proteome</keyword>
<evidence type="ECO:0000313" key="1">
    <source>
        <dbReference type="EMBL" id="KAJ8650292.1"/>
    </source>
</evidence>
<sequence length="68" mass="6980">MITLYGAPDLHDEVRTGRLEGAAEVYDGFDEEGGVVGADAVGDELVEVAGVEAEEGEEGEGVGVDDRG</sequence>
<evidence type="ECO:0000313" key="2">
    <source>
        <dbReference type="Proteomes" id="UP001234297"/>
    </source>
</evidence>
<protein>
    <submittedName>
        <fullName evidence="1">Uncharacterized protein</fullName>
    </submittedName>
</protein>
<proteinExistence type="predicted"/>
<dbReference type="Proteomes" id="UP001234297">
    <property type="component" value="Chromosome 1"/>
</dbReference>
<name>A0ACC2MWV3_PERAE</name>
<dbReference type="EMBL" id="CM056809">
    <property type="protein sequence ID" value="KAJ8650292.1"/>
    <property type="molecule type" value="Genomic_DNA"/>
</dbReference>
<organism evidence="1 2">
    <name type="scientific">Persea americana</name>
    <name type="common">Avocado</name>
    <dbReference type="NCBI Taxonomy" id="3435"/>
    <lineage>
        <taxon>Eukaryota</taxon>
        <taxon>Viridiplantae</taxon>
        <taxon>Streptophyta</taxon>
        <taxon>Embryophyta</taxon>
        <taxon>Tracheophyta</taxon>
        <taxon>Spermatophyta</taxon>
        <taxon>Magnoliopsida</taxon>
        <taxon>Magnoliidae</taxon>
        <taxon>Laurales</taxon>
        <taxon>Lauraceae</taxon>
        <taxon>Persea</taxon>
    </lineage>
</organism>
<accession>A0ACC2MWV3</accession>
<comment type="caution">
    <text evidence="1">The sequence shown here is derived from an EMBL/GenBank/DDBJ whole genome shotgun (WGS) entry which is preliminary data.</text>
</comment>